<organism evidence="3 4">
    <name type="scientific">Chryseolinea lacunae</name>
    <dbReference type="NCBI Taxonomy" id="2801331"/>
    <lineage>
        <taxon>Bacteria</taxon>
        <taxon>Pseudomonadati</taxon>
        <taxon>Bacteroidota</taxon>
        <taxon>Cytophagia</taxon>
        <taxon>Cytophagales</taxon>
        <taxon>Fulvivirgaceae</taxon>
        <taxon>Chryseolinea</taxon>
    </lineage>
</organism>
<gene>
    <name evidence="3" type="ORF">JI741_03940</name>
</gene>
<evidence type="ECO:0000256" key="1">
    <source>
        <dbReference type="ARBA" id="ARBA00006817"/>
    </source>
</evidence>
<comment type="caution">
    <text evidence="3">The sequence shown here is derived from an EMBL/GenBank/DDBJ whole genome shotgun (WGS) entry which is preliminary data.</text>
</comment>
<dbReference type="InterPro" id="IPR023393">
    <property type="entry name" value="START-like_dom_sf"/>
</dbReference>
<keyword evidence="4" id="KW-1185">Reference proteome</keyword>
<dbReference type="EMBL" id="JAERRB010000001">
    <property type="protein sequence ID" value="MBL0740351.1"/>
    <property type="molecule type" value="Genomic_DNA"/>
</dbReference>
<reference evidence="3 4" key="1">
    <citation type="submission" date="2021-01" db="EMBL/GenBank/DDBJ databases">
        <title>Chryseolinea sp. Jin1 Genome sequencing and assembly.</title>
        <authorList>
            <person name="Kim I."/>
        </authorList>
    </citation>
    <scope>NUCLEOTIDE SEQUENCE [LARGE SCALE GENOMIC DNA]</scope>
    <source>
        <strain evidence="3 4">Jin1</strain>
    </source>
</reference>
<sequence>MCSIKHLLTIQQQAWPVYASLTTLDGLAQWWTPNVNGEPDEGGTIRFYFDDYYKEMQVMKNDPAEKVVWRCTEGVEEWIDTIITFQIIKTSEQACTLVFNHDKWVAYSRMFYQCSYDWAMFLRSLKRYHETGKGQPFPDQHAWELPQ</sequence>
<evidence type="ECO:0000259" key="2">
    <source>
        <dbReference type="Pfam" id="PF08327"/>
    </source>
</evidence>
<feature type="domain" description="Activator of Hsp90 ATPase homologue 1/2-like C-terminal" evidence="2">
    <location>
        <begin position="17"/>
        <end position="130"/>
    </location>
</feature>
<name>A0ABS1KLM3_9BACT</name>
<comment type="similarity">
    <text evidence="1">Belongs to the AHA1 family.</text>
</comment>
<proteinExistence type="inferred from homology"/>
<dbReference type="SUPFAM" id="SSF55961">
    <property type="entry name" value="Bet v1-like"/>
    <property type="match status" value="1"/>
</dbReference>
<protein>
    <submittedName>
        <fullName evidence="3">SRPBCC domain-containing protein</fullName>
    </submittedName>
</protein>
<accession>A0ABS1KLM3</accession>
<dbReference type="Pfam" id="PF08327">
    <property type="entry name" value="AHSA1"/>
    <property type="match status" value="1"/>
</dbReference>
<dbReference type="CDD" id="cd07814">
    <property type="entry name" value="SRPBCC_CalC_Aha1-like"/>
    <property type="match status" value="1"/>
</dbReference>
<dbReference type="RefSeq" id="WP_202007580.1">
    <property type="nucleotide sequence ID" value="NZ_JAERRB010000001.1"/>
</dbReference>
<evidence type="ECO:0000313" key="4">
    <source>
        <dbReference type="Proteomes" id="UP000613030"/>
    </source>
</evidence>
<dbReference type="InterPro" id="IPR013538">
    <property type="entry name" value="ASHA1/2-like_C"/>
</dbReference>
<evidence type="ECO:0000313" key="3">
    <source>
        <dbReference type="EMBL" id="MBL0740351.1"/>
    </source>
</evidence>
<dbReference type="Gene3D" id="3.30.530.20">
    <property type="match status" value="1"/>
</dbReference>
<dbReference type="Proteomes" id="UP000613030">
    <property type="component" value="Unassembled WGS sequence"/>
</dbReference>